<dbReference type="SMART" id="SM00528">
    <property type="entry name" value="HNS"/>
    <property type="match status" value="1"/>
</dbReference>
<evidence type="ECO:0000313" key="7">
    <source>
        <dbReference type="EMBL" id="MBI5128447.1"/>
    </source>
</evidence>
<dbReference type="Pfam" id="PF00816">
    <property type="entry name" value="Histone_HNS"/>
    <property type="match status" value="1"/>
</dbReference>
<dbReference type="GO" id="GO:0000976">
    <property type="term" value="F:transcription cis-regulatory region binding"/>
    <property type="evidence" value="ECO:0007669"/>
    <property type="project" value="TreeGrafter"/>
</dbReference>
<feature type="domain" description="DNA-binding protein H-NS-like C-terminal" evidence="6">
    <location>
        <begin position="70"/>
        <end position="115"/>
    </location>
</feature>
<dbReference type="PANTHER" id="PTHR38097:SF2">
    <property type="entry name" value="DNA-BINDING PROTEIN STPA"/>
    <property type="match status" value="1"/>
</dbReference>
<evidence type="ECO:0000313" key="8">
    <source>
        <dbReference type="Proteomes" id="UP000782519"/>
    </source>
</evidence>
<dbReference type="InterPro" id="IPR027444">
    <property type="entry name" value="H-NS_C_dom"/>
</dbReference>
<dbReference type="InterPro" id="IPR037150">
    <property type="entry name" value="H-NS_C_dom_sf"/>
</dbReference>
<name>A0A933RWR4_RHOPL</name>
<dbReference type="GO" id="GO:0005829">
    <property type="term" value="C:cytosol"/>
    <property type="evidence" value="ECO:0007669"/>
    <property type="project" value="TreeGrafter"/>
</dbReference>
<comment type="similarity">
    <text evidence="2">Belongs to the histone-like protein H-NS family.</text>
</comment>
<evidence type="ECO:0000256" key="1">
    <source>
        <dbReference type="ARBA" id="ARBA00004453"/>
    </source>
</evidence>
<dbReference type="GO" id="GO:0003680">
    <property type="term" value="F:minor groove of adenine-thymine-rich DNA binding"/>
    <property type="evidence" value="ECO:0007669"/>
    <property type="project" value="TreeGrafter"/>
</dbReference>
<evidence type="ECO:0000256" key="3">
    <source>
        <dbReference type="ARBA" id="ARBA00022490"/>
    </source>
</evidence>
<protein>
    <submittedName>
        <fullName evidence="7">H-NS histone family protein</fullName>
    </submittedName>
</protein>
<gene>
    <name evidence="7" type="ORF">HZA66_03310</name>
</gene>
<keyword evidence="4" id="KW-0238">DNA-binding</keyword>
<proteinExistence type="inferred from homology"/>
<organism evidence="7 8">
    <name type="scientific">Rhodopseudomonas palustris</name>
    <dbReference type="NCBI Taxonomy" id="1076"/>
    <lineage>
        <taxon>Bacteria</taxon>
        <taxon>Pseudomonadati</taxon>
        <taxon>Pseudomonadota</taxon>
        <taxon>Alphaproteobacteria</taxon>
        <taxon>Hyphomicrobiales</taxon>
        <taxon>Nitrobacteraceae</taxon>
        <taxon>Rhodopseudomonas</taxon>
    </lineage>
</organism>
<comment type="caution">
    <text evidence="7">The sequence shown here is derived from an EMBL/GenBank/DDBJ whole genome shotgun (WGS) entry which is preliminary data.</text>
</comment>
<dbReference type="GO" id="GO:0009295">
    <property type="term" value="C:nucleoid"/>
    <property type="evidence" value="ECO:0007669"/>
    <property type="project" value="UniProtKB-SubCell"/>
</dbReference>
<feature type="compositionally biased region" description="Basic and acidic residues" evidence="5">
    <location>
        <begin position="67"/>
        <end position="84"/>
    </location>
</feature>
<keyword evidence="3" id="KW-0963">Cytoplasm</keyword>
<accession>A0A933RWR4</accession>
<dbReference type="AlphaFoldDB" id="A0A933RWR4"/>
<evidence type="ECO:0000259" key="6">
    <source>
        <dbReference type="SMART" id="SM00528"/>
    </source>
</evidence>
<comment type="subcellular location">
    <subcellularLocation>
        <location evidence="1">Cytoplasm</location>
        <location evidence="1">Nucleoid</location>
    </subcellularLocation>
</comment>
<dbReference type="GO" id="GO:0032993">
    <property type="term" value="C:protein-DNA complex"/>
    <property type="evidence" value="ECO:0007669"/>
    <property type="project" value="TreeGrafter"/>
</dbReference>
<dbReference type="SUPFAM" id="SSF81273">
    <property type="entry name" value="H-NS histone-like proteins"/>
    <property type="match status" value="1"/>
</dbReference>
<dbReference type="Proteomes" id="UP000782519">
    <property type="component" value="Unassembled WGS sequence"/>
</dbReference>
<evidence type="ECO:0000256" key="2">
    <source>
        <dbReference type="ARBA" id="ARBA00010610"/>
    </source>
</evidence>
<evidence type="ECO:0000256" key="4">
    <source>
        <dbReference type="ARBA" id="ARBA00023125"/>
    </source>
</evidence>
<dbReference type="PANTHER" id="PTHR38097">
    <property type="match status" value="1"/>
</dbReference>
<dbReference type="GO" id="GO:0003681">
    <property type="term" value="F:bent DNA binding"/>
    <property type="evidence" value="ECO:0007669"/>
    <property type="project" value="TreeGrafter"/>
</dbReference>
<evidence type="ECO:0000256" key="5">
    <source>
        <dbReference type="SAM" id="MobiDB-lite"/>
    </source>
</evidence>
<feature type="region of interest" description="Disordered" evidence="5">
    <location>
        <begin position="58"/>
        <end position="94"/>
    </location>
</feature>
<dbReference type="EMBL" id="JACRJB010000010">
    <property type="protein sequence ID" value="MBI5128447.1"/>
    <property type="molecule type" value="Genomic_DNA"/>
</dbReference>
<dbReference type="Gene3D" id="4.10.430.10">
    <property type="entry name" value="Histone-like protein H-NS, C-terminal domain"/>
    <property type="match status" value="1"/>
</dbReference>
<dbReference type="GO" id="GO:0001217">
    <property type="term" value="F:DNA-binding transcription repressor activity"/>
    <property type="evidence" value="ECO:0007669"/>
    <property type="project" value="TreeGrafter"/>
</dbReference>
<sequence>MKGFDPEAMTVDELWQVHEKIEKVLCSKILSEQERLDAQMSRLRTGPARLTELRRPVVAKPAAPKDATARRPYPEVKPKYRSLKDPSQTWAGRGKQPRWLIAEMKGGKTLEDFLIASKTGARKKAR</sequence>
<reference evidence="7" key="1">
    <citation type="submission" date="2020-07" db="EMBL/GenBank/DDBJ databases">
        <title>Huge and variable diversity of episymbiotic CPR bacteria and DPANN archaea in groundwater ecosystems.</title>
        <authorList>
            <person name="He C.Y."/>
            <person name="Keren R."/>
            <person name="Whittaker M."/>
            <person name="Farag I.F."/>
            <person name="Doudna J."/>
            <person name="Cate J.H.D."/>
            <person name="Banfield J.F."/>
        </authorList>
    </citation>
    <scope>NUCLEOTIDE SEQUENCE</scope>
    <source>
        <strain evidence="7">NC_groundwater_1818_Pr3_B-0.1um_66_35</strain>
    </source>
</reference>